<evidence type="ECO:0000313" key="2">
    <source>
        <dbReference type="EMBL" id="KIW02903.1"/>
    </source>
</evidence>
<accession>A0A0D2A820</accession>
<reference evidence="2 3" key="1">
    <citation type="submission" date="2015-01" db="EMBL/GenBank/DDBJ databases">
        <title>The Genome Sequence of Ochroconis gallopava CBS43764.</title>
        <authorList>
            <consortium name="The Broad Institute Genomics Platform"/>
            <person name="Cuomo C."/>
            <person name="de Hoog S."/>
            <person name="Gorbushina A."/>
            <person name="Stielow B."/>
            <person name="Teixiera M."/>
            <person name="Abouelleil A."/>
            <person name="Chapman S.B."/>
            <person name="Priest M."/>
            <person name="Young S.K."/>
            <person name="Wortman J."/>
            <person name="Nusbaum C."/>
            <person name="Birren B."/>
        </authorList>
    </citation>
    <scope>NUCLEOTIDE SEQUENCE [LARGE SCALE GENOMIC DNA]</scope>
    <source>
        <strain evidence="2 3">CBS 43764</strain>
    </source>
</reference>
<dbReference type="GeneID" id="27313924"/>
<dbReference type="VEuPathDB" id="FungiDB:PV09_05951"/>
<dbReference type="Pfam" id="PF13279">
    <property type="entry name" value="4HBT_2"/>
    <property type="match status" value="1"/>
</dbReference>
<dbReference type="CDD" id="cd00586">
    <property type="entry name" value="4HBT"/>
    <property type="match status" value="1"/>
</dbReference>
<dbReference type="SUPFAM" id="SSF54637">
    <property type="entry name" value="Thioesterase/thiol ester dehydrase-isomerase"/>
    <property type="match status" value="1"/>
</dbReference>
<organism evidence="2 3">
    <name type="scientific">Verruconis gallopava</name>
    <dbReference type="NCBI Taxonomy" id="253628"/>
    <lineage>
        <taxon>Eukaryota</taxon>
        <taxon>Fungi</taxon>
        <taxon>Dikarya</taxon>
        <taxon>Ascomycota</taxon>
        <taxon>Pezizomycotina</taxon>
        <taxon>Dothideomycetes</taxon>
        <taxon>Pleosporomycetidae</taxon>
        <taxon>Venturiales</taxon>
        <taxon>Sympoventuriaceae</taxon>
        <taxon>Verruconis</taxon>
    </lineage>
</organism>
<feature type="region of interest" description="Disordered" evidence="1">
    <location>
        <begin position="277"/>
        <end position="312"/>
    </location>
</feature>
<evidence type="ECO:0000256" key="1">
    <source>
        <dbReference type="SAM" id="MobiDB-lite"/>
    </source>
</evidence>
<evidence type="ECO:0000313" key="3">
    <source>
        <dbReference type="Proteomes" id="UP000053259"/>
    </source>
</evidence>
<dbReference type="PANTHER" id="PTHR31793">
    <property type="entry name" value="4-HYDROXYBENZOYL-COA THIOESTERASE FAMILY MEMBER"/>
    <property type="match status" value="1"/>
</dbReference>
<gene>
    <name evidence="2" type="ORF">PV09_05951</name>
</gene>
<dbReference type="Proteomes" id="UP000053259">
    <property type="component" value="Unassembled WGS sequence"/>
</dbReference>
<dbReference type="EMBL" id="KN847547">
    <property type="protein sequence ID" value="KIW02903.1"/>
    <property type="molecule type" value="Genomic_DNA"/>
</dbReference>
<dbReference type="Gene3D" id="3.10.129.10">
    <property type="entry name" value="Hotdog Thioesterase"/>
    <property type="match status" value="1"/>
</dbReference>
<evidence type="ECO:0008006" key="4">
    <source>
        <dbReference type="Google" id="ProtNLM"/>
    </source>
</evidence>
<dbReference type="InterPro" id="IPR050563">
    <property type="entry name" value="4-hydroxybenzoyl-CoA_TE"/>
</dbReference>
<name>A0A0D2A820_9PEZI</name>
<dbReference type="AlphaFoldDB" id="A0A0D2A820"/>
<dbReference type="InParanoid" id="A0A0D2A820"/>
<dbReference type="GO" id="GO:0047617">
    <property type="term" value="F:fatty acyl-CoA hydrolase activity"/>
    <property type="evidence" value="ECO:0007669"/>
    <property type="project" value="TreeGrafter"/>
</dbReference>
<dbReference type="PANTHER" id="PTHR31793:SF39">
    <property type="entry name" value="THIOESTERASE_THIOL ESTER DEHYDRASE-ISOMERASE"/>
    <property type="match status" value="1"/>
</dbReference>
<dbReference type="RefSeq" id="XP_016212772.1">
    <property type="nucleotide sequence ID" value="XM_016359523.1"/>
</dbReference>
<keyword evidence="3" id="KW-1185">Reference proteome</keyword>
<dbReference type="InterPro" id="IPR029069">
    <property type="entry name" value="HotDog_dom_sf"/>
</dbReference>
<sequence>MVARYPETPHSSLLQHRRLHVLTMPPPHLTPSLIAAQSRFISESKARIGKCVTFGCSTSKQLAELSFVLRQVTWNWRRYVVGREGYITNKDDVGLFRQKVAWGDHDQMGHVNNVRYNFWAETARINWARNIALRADPAHRKQWEELWTPRGIGLILRSIKTDYKFPLRYPDRITVCHKLMKQPTEGMDALHLEAVVLSETHQRVAARITEDIVVYDYRTGKKTPLPSFMVETLSQLWSQQERTIEAAMSDIYGLQRLIKKIEKQTWDRHDAVEDLGSAMGSPEALNENTQGKDVTPDVGSSFGAGTEERGQM</sequence>
<proteinExistence type="predicted"/>
<dbReference type="HOGENOM" id="CLU_065192_0_0_1"/>
<dbReference type="OrthoDB" id="5538558at2759"/>
<protein>
    <recommendedName>
        <fullName evidence="4">Thioesterase domain-containing protein</fullName>
    </recommendedName>
</protein>